<name>A0A556CMW5_BREAU</name>
<dbReference type="OrthoDB" id="4990393at2"/>
<comment type="caution">
    <text evidence="3">The sequence shown here is derived from an EMBL/GenBank/DDBJ whole genome shotgun (WGS) entry which is preliminary data.</text>
</comment>
<organism evidence="3 4">
    <name type="scientific">Brevibacterium aurantiacum</name>
    <dbReference type="NCBI Taxonomy" id="273384"/>
    <lineage>
        <taxon>Bacteria</taxon>
        <taxon>Bacillati</taxon>
        <taxon>Actinomycetota</taxon>
        <taxon>Actinomycetes</taxon>
        <taxon>Micrococcales</taxon>
        <taxon>Brevibacteriaceae</taxon>
        <taxon>Brevibacterium</taxon>
    </lineage>
</organism>
<dbReference type="RefSeq" id="WP_143921335.1">
    <property type="nucleotide sequence ID" value="NZ_VLTK01000002.1"/>
</dbReference>
<protein>
    <submittedName>
        <fullName evidence="3">META domain-containing protein</fullName>
    </submittedName>
</protein>
<feature type="domain" description="DUF306" evidence="2">
    <location>
        <begin position="4"/>
        <end position="61"/>
    </location>
</feature>
<dbReference type="InterPro" id="IPR038670">
    <property type="entry name" value="HslJ-like_sf"/>
</dbReference>
<dbReference type="Proteomes" id="UP000316406">
    <property type="component" value="Unassembled WGS sequence"/>
</dbReference>
<gene>
    <name evidence="3" type="ORF">FO013_04415</name>
</gene>
<dbReference type="Gene3D" id="2.40.128.270">
    <property type="match status" value="1"/>
</dbReference>
<sequence length="106" mass="11223">MTNSVNGKWISSKPGSSAFLDIAADGSLSGSDGANRISTTWTSDGSGAKVESFLTTQRAMQGMETWVARARRVEADGDQLNVFDQKGNHLGAMTRVAASDEPDEGR</sequence>
<dbReference type="AlphaFoldDB" id="A0A556CMW5"/>
<evidence type="ECO:0000259" key="2">
    <source>
        <dbReference type="Pfam" id="PF03724"/>
    </source>
</evidence>
<dbReference type="Pfam" id="PF03724">
    <property type="entry name" value="META"/>
    <property type="match status" value="1"/>
</dbReference>
<evidence type="ECO:0000313" key="3">
    <source>
        <dbReference type="EMBL" id="TSI18783.1"/>
    </source>
</evidence>
<dbReference type="InterPro" id="IPR005184">
    <property type="entry name" value="DUF306_Meta_HslJ"/>
</dbReference>
<feature type="region of interest" description="Disordered" evidence="1">
    <location>
        <begin position="23"/>
        <end position="47"/>
    </location>
</feature>
<reference evidence="3 4" key="1">
    <citation type="submission" date="2019-07" db="EMBL/GenBank/DDBJ databases">
        <title>Draft genome sequence of Brevibacterium aurantiacum XU54 isolated from Xinjiang China.</title>
        <authorList>
            <person name="Xu X."/>
        </authorList>
    </citation>
    <scope>NUCLEOTIDE SEQUENCE [LARGE SCALE GENOMIC DNA]</scope>
    <source>
        <strain evidence="3 4">XU54</strain>
    </source>
</reference>
<feature type="compositionally biased region" description="Polar residues" evidence="1">
    <location>
        <begin position="28"/>
        <end position="45"/>
    </location>
</feature>
<proteinExistence type="predicted"/>
<evidence type="ECO:0000313" key="4">
    <source>
        <dbReference type="Proteomes" id="UP000316406"/>
    </source>
</evidence>
<keyword evidence="4" id="KW-1185">Reference proteome</keyword>
<dbReference type="EMBL" id="VLTK01000002">
    <property type="protein sequence ID" value="TSI18783.1"/>
    <property type="molecule type" value="Genomic_DNA"/>
</dbReference>
<evidence type="ECO:0000256" key="1">
    <source>
        <dbReference type="SAM" id="MobiDB-lite"/>
    </source>
</evidence>
<accession>A0A556CMW5</accession>